<feature type="compositionally biased region" description="Gly residues" evidence="1">
    <location>
        <begin position="13"/>
        <end position="36"/>
    </location>
</feature>
<evidence type="ECO:0000313" key="2">
    <source>
        <dbReference type="EMBL" id="PSS00953.1"/>
    </source>
</evidence>
<feature type="compositionally biased region" description="Low complexity" evidence="1">
    <location>
        <begin position="42"/>
        <end position="53"/>
    </location>
</feature>
<reference evidence="2 3" key="1">
    <citation type="journal article" date="2018" name="Mycol. Prog.">
        <title>Coniella lustricola, a new species from submerged detritus.</title>
        <authorList>
            <person name="Raudabaugh D.B."/>
            <person name="Iturriaga T."/>
            <person name="Carver A."/>
            <person name="Mondo S."/>
            <person name="Pangilinan J."/>
            <person name="Lipzen A."/>
            <person name="He G."/>
            <person name="Amirebrahimi M."/>
            <person name="Grigoriev I.V."/>
            <person name="Miller A.N."/>
        </authorList>
    </citation>
    <scope>NUCLEOTIDE SEQUENCE [LARGE SCALE GENOMIC DNA]</scope>
    <source>
        <strain evidence="2 3">B22-T-1</strain>
    </source>
</reference>
<feature type="region of interest" description="Disordered" evidence="1">
    <location>
        <begin position="333"/>
        <end position="352"/>
    </location>
</feature>
<feature type="compositionally biased region" description="Polar residues" evidence="1">
    <location>
        <begin position="121"/>
        <end position="137"/>
    </location>
</feature>
<dbReference type="OrthoDB" id="5377009at2759"/>
<gene>
    <name evidence="2" type="ORF">BD289DRAFT_450047</name>
</gene>
<dbReference type="AlphaFoldDB" id="A0A2T3AK20"/>
<feature type="compositionally biased region" description="Polar residues" evidence="1">
    <location>
        <begin position="487"/>
        <end position="510"/>
    </location>
</feature>
<dbReference type="EMBL" id="KZ678380">
    <property type="protein sequence ID" value="PSS00953.1"/>
    <property type="molecule type" value="Genomic_DNA"/>
</dbReference>
<feature type="compositionally biased region" description="Low complexity" evidence="1">
    <location>
        <begin position="455"/>
        <end position="472"/>
    </location>
</feature>
<keyword evidence="3" id="KW-1185">Reference proteome</keyword>
<dbReference type="STRING" id="2025994.A0A2T3AK20"/>
<feature type="compositionally biased region" description="Basic and acidic residues" evidence="1">
    <location>
        <begin position="195"/>
        <end position="205"/>
    </location>
</feature>
<feature type="region of interest" description="Disordered" evidence="1">
    <location>
        <begin position="171"/>
        <end position="256"/>
    </location>
</feature>
<organism evidence="2 3">
    <name type="scientific">Coniella lustricola</name>
    <dbReference type="NCBI Taxonomy" id="2025994"/>
    <lineage>
        <taxon>Eukaryota</taxon>
        <taxon>Fungi</taxon>
        <taxon>Dikarya</taxon>
        <taxon>Ascomycota</taxon>
        <taxon>Pezizomycotina</taxon>
        <taxon>Sordariomycetes</taxon>
        <taxon>Sordariomycetidae</taxon>
        <taxon>Diaporthales</taxon>
        <taxon>Schizoparmaceae</taxon>
        <taxon>Coniella</taxon>
    </lineage>
</organism>
<feature type="region of interest" description="Disordered" evidence="1">
    <location>
        <begin position="1"/>
        <end position="152"/>
    </location>
</feature>
<dbReference type="InParanoid" id="A0A2T3AK20"/>
<protein>
    <submittedName>
        <fullName evidence="2">Uncharacterized protein</fullName>
    </submittedName>
</protein>
<feature type="compositionally biased region" description="Low complexity" evidence="1">
    <location>
        <begin position="96"/>
        <end position="120"/>
    </location>
</feature>
<dbReference type="Proteomes" id="UP000241462">
    <property type="component" value="Unassembled WGS sequence"/>
</dbReference>
<feature type="compositionally biased region" description="Basic and acidic residues" evidence="1">
    <location>
        <begin position="333"/>
        <end position="342"/>
    </location>
</feature>
<evidence type="ECO:0000256" key="1">
    <source>
        <dbReference type="SAM" id="MobiDB-lite"/>
    </source>
</evidence>
<proteinExistence type="predicted"/>
<feature type="compositionally biased region" description="Polar residues" evidence="1">
    <location>
        <begin position="1"/>
        <end position="11"/>
    </location>
</feature>
<name>A0A2T3AK20_9PEZI</name>
<evidence type="ECO:0000313" key="3">
    <source>
        <dbReference type="Proteomes" id="UP000241462"/>
    </source>
</evidence>
<feature type="region of interest" description="Disordered" evidence="1">
    <location>
        <begin position="415"/>
        <end position="510"/>
    </location>
</feature>
<accession>A0A2T3AK20</accession>
<sequence>MSSNRNSSNPEGQGQGQGQDPGQGQQGPDPGLGQGQGWQETAPAPALSPRRPATGSTAFFLAHQHAAVQEQPGAAVASGSSQPPHLCLPREDDHNNNTINANNTTTATTTANSESTANSSKANLSTPDTPSCGSQGHDQAGRALLPSPPCSGTASFASFLPAAIRARLQSPPLARQSALDHKPNQSKHVAMGFTGEDRKTRRELAVETGAGAPHPQQAASEGIPSPETTPKRLVRDSTTAGTADVAPKSAGPATAPSRLSLLNMFSKPAAPAITPEVHEELLNMKVEEALFPAGQPTGKETFSPAAFKNLQAQATGLLTKMQTAYRQKAEALADAEKEREAEHEELEEAETRSKHLKFQLEDMAMKATEQERRMKQLMEELATERRARAELERVGGYSKQRLSPGAGLASEVGSTISEDLGVDEEEAQKRKWRKSNGTDTSFETDDDSISLEGESVFSRPRSPSVSTTTTTRGIETGSVLDMPLPTPSSMRGPNSAKRTSLQSNRPRSQMSTFQKLMKGISGEDGCRNCKGQDSSIAWDTVSLLRDENKNLKHRVGELEDCLEGALDAVNGIGL</sequence>